<organism evidence="1 2">
    <name type="scientific">Thalassobaculum fulvum</name>
    <dbReference type="NCBI Taxonomy" id="1633335"/>
    <lineage>
        <taxon>Bacteria</taxon>
        <taxon>Pseudomonadati</taxon>
        <taxon>Pseudomonadota</taxon>
        <taxon>Alphaproteobacteria</taxon>
        <taxon>Rhodospirillales</taxon>
        <taxon>Thalassobaculaceae</taxon>
        <taxon>Thalassobaculum</taxon>
    </lineage>
</organism>
<dbReference type="InterPro" id="IPR029063">
    <property type="entry name" value="SAM-dependent_MTases_sf"/>
</dbReference>
<reference evidence="1" key="2">
    <citation type="submission" date="2020-09" db="EMBL/GenBank/DDBJ databases">
        <authorList>
            <person name="Sun Q."/>
            <person name="Kim S."/>
        </authorList>
    </citation>
    <scope>NUCLEOTIDE SEQUENCE</scope>
    <source>
        <strain evidence="1">KCTC 42651</strain>
    </source>
</reference>
<dbReference type="SUPFAM" id="SSF53335">
    <property type="entry name" value="S-adenosyl-L-methionine-dependent methyltransferases"/>
    <property type="match status" value="1"/>
</dbReference>
<keyword evidence="2" id="KW-1185">Reference proteome</keyword>
<dbReference type="RefSeq" id="WP_229836876.1">
    <property type="nucleotide sequence ID" value="NZ_BMZS01000004.1"/>
</dbReference>
<name>A0A918XR40_9PROT</name>
<evidence type="ECO:0000313" key="2">
    <source>
        <dbReference type="Proteomes" id="UP000630353"/>
    </source>
</evidence>
<dbReference type="EMBL" id="BMZS01000004">
    <property type="protein sequence ID" value="GHD49001.1"/>
    <property type="molecule type" value="Genomic_DNA"/>
</dbReference>
<proteinExistence type="predicted"/>
<dbReference type="GO" id="GO:0032259">
    <property type="term" value="P:methylation"/>
    <property type="evidence" value="ECO:0007669"/>
    <property type="project" value="UniProtKB-KW"/>
</dbReference>
<dbReference type="AlphaFoldDB" id="A0A918XR40"/>
<reference evidence="1" key="1">
    <citation type="journal article" date="2014" name="Int. J. Syst. Evol. Microbiol.">
        <title>Complete genome sequence of Corynebacterium casei LMG S-19264T (=DSM 44701T), isolated from a smear-ripened cheese.</title>
        <authorList>
            <consortium name="US DOE Joint Genome Institute (JGI-PGF)"/>
            <person name="Walter F."/>
            <person name="Albersmeier A."/>
            <person name="Kalinowski J."/>
            <person name="Ruckert C."/>
        </authorList>
    </citation>
    <scope>NUCLEOTIDE SEQUENCE</scope>
    <source>
        <strain evidence="1">KCTC 42651</strain>
    </source>
</reference>
<dbReference type="PANTHER" id="PTHR43042:SF2">
    <property type="entry name" value="SAM-DEPENDENT METHYLTRANSFERASE"/>
    <property type="match status" value="1"/>
</dbReference>
<protein>
    <recommendedName>
        <fullName evidence="3">SAM-dependent methyltransferase</fullName>
    </recommendedName>
</protein>
<comment type="caution">
    <text evidence="1">The sequence shown here is derived from an EMBL/GenBank/DDBJ whole genome shotgun (WGS) entry which is preliminary data.</text>
</comment>
<accession>A0A918XR40</accession>
<evidence type="ECO:0008006" key="3">
    <source>
        <dbReference type="Google" id="ProtNLM"/>
    </source>
</evidence>
<dbReference type="Proteomes" id="UP000630353">
    <property type="component" value="Unassembled WGS sequence"/>
</dbReference>
<dbReference type="InterPro" id="IPR013780">
    <property type="entry name" value="Glyco_hydro_b"/>
</dbReference>
<dbReference type="Gene3D" id="2.60.40.1180">
    <property type="entry name" value="Golgi alpha-mannosidase II"/>
    <property type="match status" value="1"/>
</dbReference>
<dbReference type="Gene3D" id="3.40.50.150">
    <property type="entry name" value="Vaccinia Virus protein VP39"/>
    <property type="match status" value="1"/>
</dbReference>
<dbReference type="GO" id="GO:0008168">
    <property type="term" value="F:methyltransferase activity"/>
    <property type="evidence" value="ECO:0007669"/>
    <property type="project" value="UniProtKB-KW"/>
</dbReference>
<sequence length="269" mass="29781">MLDRPDSQAIWRPSLAPDRWAAADARFLAGREEEGSGRWEAGQGVTGKRGVPGPWPLAYGPVQIEAQLTTFRHLGIFPEQRVHWDRVVETVRRRGGETTLLNLFGYTGMASLLPAAAGAKVTHVDASKKAIAWARANQELSGLSAAPIRWICDDAARFAAREVRRGSRYDVIVLDPPKYGRGPKNEVWRLEEQLPQLLADCRALMDVRSSALVLTAYATHLSMLTLQRLVEDAFVDLPGEIAVGEMALREEATGKLLPTSLYVRWSRDA</sequence>
<gene>
    <name evidence="1" type="ORF">GCM10017083_20770</name>
</gene>
<evidence type="ECO:0000313" key="1">
    <source>
        <dbReference type="EMBL" id="GHD49001.1"/>
    </source>
</evidence>
<dbReference type="PANTHER" id="PTHR43042">
    <property type="entry name" value="SAM-DEPENDENT METHYLTRANSFERASE"/>
    <property type="match status" value="1"/>
</dbReference>
<dbReference type="Pfam" id="PF03602">
    <property type="entry name" value="Cons_hypoth95"/>
    <property type="match status" value="1"/>
</dbReference>
<dbReference type="CDD" id="cd02440">
    <property type="entry name" value="AdoMet_MTases"/>
    <property type="match status" value="1"/>
</dbReference>